<dbReference type="EMBL" id="JASKHM010000006">
    <property type="protein sequence ID" value="MEQ4483158.1"/>
    <property type="molecule type" value="Genomic_DNA"/>
</dbReference>
<feature type="domain" description="Copper amine oxidase-like N-terminal" evidence="2">
    <location>
        <begin position="44"/>
        <end position="88"/>
    </location>
</feature>
<evidence type="ECO:0000313" key="5">
    <source>
        <dbReference type="Proteomes" id="UP001493487"/>
    </source>
</evidence>
<evidence type="ECO:0000259" key="2">
    <source>
        <dbReference type="Pfam" id="PF07833"/>
    </source>
</evidence>
<dbReference type="PANTHER" id="PTHR37957:SF1">
    <property type="entry name" value="PHYTASE-LIKE DOMAIN-CONTAINING PROTEIN"/>
    <property type="match status" value="1"/>
</dbReference>
<keyword evidence="1" id="KW-0732">Signal</keyword>
<protein>
    <submittedName>
        <fullName evidence="4">Esterase-like activity of phytase family protein</fullName>
    </submittedName>
</protein>
<evidence type="ECO:0000256" key="1">
    <source>
        <dbReference type="SAM" id="SignalP"/>
    </source>
</evidence>
<accession>A0ABV1KTD8</accession>
<dbReference type="SUPFAM" id="SSF63825">
    <property type="entry name" value="YWTD domain"/>
    <property type="match status" value="1"/>
</dbReference>
<dbReference type="InterPro" id="IPR012854">
    <property type="entry name" value="Cu_amine_oxidase-like_N"/>
</dbReference>
<gene>
    <name evidence="4" type="ORF">QJS35_12200</name>
</gene>
<sequence length="494" mass="54500">MKFLAKKRFMLLSLTLVLVLLFSTQIAQATEFALKAISVKAKVIINGGEVKLAKEPVIVNGSLYIPVKAFGDALGQKATWDNVNKTLTLQQYPFTSGVYTWKNAPDLGLGLKEGGFSGLIHIPGDPDDVFYSIADRGPNGQITVDKTVNRTFPTPDYAPRFYKIQLKDSEIKILETVKLQLPEGKADVYTKNRYITGFSNIGTDEKSYDNTGKVLFPLDPDGLDLEGISYSPSDDTFWISDEYRPSLIQIKRDGTLLGRYVPFGDKEKLKGAQTPIYEAIPAIYSKRIVNRGFEGVTISPDGKFLYASIQSPMAVPDKATGEASRNLRILKMDLSTKQIVGEFVYAAEDAKSFVNVAQKDVVISDLHALAADVLLVDERDKNEGAAAQIKRVYKIDLSKATNILTNEISKTVEGTSLDQLKAAGIATAPKELVLDLTKLNYPFEKFEGLTVLNKNTIVIANDNDFGVGEYDANGVLKVTDKQTQVWTIEVKDLW</sequence>
<dbReference type="SUPFAM" id="SSF55383">
    <property type="entry name" value="Copper amine oxidase, domain N"/>
    <property type="match status" value="1"/>
</dbReference>
<name>A0ABV1KTD8_9BACL</name>
<feature type="domain" description="Phytase-like" evidence="3">
    <location>
        <begin position="114"/>
        <end position="465"/>
    </location>
</feature>
<feature type="chain" id="PRO_5047457929" evidence="1">
    <location>
        <begin position="30"/>
        <end position="494"/>
    </location>
</feature>
<dbReference type="Pfam" id="PF13449">
    <property type="entry name" value="Phytase-like"/>
    <property type="match status" value="1"/>
</dbReference>
<dbReference type="InterPro" id="IPR036582">
    <property type="entry name" value="Mao_N_sf"/>
</dbReference>
<keyword evidence="5" id="KW-1185">Reference proteome</keyword>
<comment type="caution">
    <text evidence="4">The sequence shown here is derived from an EMBL/GenBank/DDBJ whole genome shotgun (WGS) entry which is preliminary data.</text>
</comment>
<dbReference type="Proteomes" id="UP001493487">
    <property type="component" value="Unassembled WGS sequence"/>
</dbReference>
<evidence type="ECO:0000313" key="4">
    <source>
        <dbReference type="EMBL" id="MEQ4483158.1"/>
    </source>
</evidence>
<dbReference type="InterPro" id="IPR027372">
    <property type="entry name" value="Phytase-like_dom"/>
</dbReference>
<feature type="signal peptide" evidence="1">
    <location>
        <begin position="1"/>
        <end position="29"/>
    </location>
</feature>
<proteinExistence type="predicted"/>
<evidence type="ECO:0000259" key="3">
    <source>
        <dbReference type="Pfam" id="PF13449"/>
    </source>
</evidence>
<dbReference type="RefSeq" id="WP_232184278.1">
    <property type="nucleotide sequence ID" value="NZ_JAIOAP010000002.1"/>
</dbReference>
<dbReference type="PANTHER" id="PTHR37957">
    <property type="entry name" value="BLR7070 PROTEIN"/>
    <property type="match status" value="1"/>
</dbReference>
<dbReference type="Pfam" id="PF07833">
    <property type="entry name" value="Cu_amine_oxidN1"/>
    <property type="match status" value="1"/>
</dbReference>
<organism evidence="4 5">
    <name type="scientific">Cohnella silvisoli</name>
    <dbReference type="NCBI Taxonomy" id="2873699"/>
    <lineage>
        <taxon>Bacteria</taxon>
        <taxon>Bacillati</taxon>
        <taxon>Bacillota</taxon>
        <taxon>Bacilli</taxon>
        <taxon>Bacillales</taxon>
        <taxon>Paenibacillaceae</taxon>
        <taxon>Cohnella</taxon>
    </lineage>
</organism>
<reference evidence="4 5" key="1">
    <citation type="journal article" date="2023" name="Genome Announc.">
        <title>Pan-Genome Analyses of the Genus Cohnella and Proposal of the Novel Species Cohnella silvisoli sp. nov., Isolated from Forest Soil.</title>
        <authorList>
            <person name="Wang C."/>
            <person name="Mao L."/>
            <person name="Bao G."/>
            <person name="Zhu H."/>
        </authorList>
    </citation>
    <scope>NUCLEOTIDE SEQUENCE [LARGE SCALE GENOMIC DNA]</scope>
    <source>
        <strain evidence="4 5">NL03-T5-1</strain>
    </source>
</reference>